<accession>A0AAN9I589</accession>
<evidence type="ECO:0000313" key="2">
    <source>
        <dbReference type="Proteomes" id="UP001372338"/>
    </source>
</evidence>
<name>A0AAN9I589_CROPI</name>
<dbReference type="Proteomes" id="UP001372338">
    <property type="component" value="Unassembled WGS sequence"/>
</dbReference>
<proteinExistence type="predicted"/>
<sequence>MMFLLKEGFGFSKPTIWRQESELIVWVYFASLKGQCEIVVHHYIQQGEAKKALEVLQKPSVPYDLQFQ</sequence>
<evidence type="ECO:0000313" key="1">
    <source>
        <dbReference type="EMBL" id="KAK7267953.1"/>
    </source>
</evidence>
<dbReference type="EMBL" id="JAYWIO010000004">
    <property type="protein sequence ID" value="KAK7267953.1"/>
    <property type="molecule type" value="Genomic_DNA"/>
</dbReference>
<keyword evidence="2" id="KW-1185">Reference proteome</keyword>
<organism evidence="1 2">
    <name type="scientific">Crotalaria pallida</name>
    <name type="common">Smooth rattlebox</name>
    <name type="synonym">Crotalaria striata</name>
    <dbReference type="NCBI Taxonomy" id="3830"/>
    <lineage>
        <taxon>Eukaryota</taxon>
        <taxon>Viridiplantae</taxon>
        <taxon>Streptophyta</taxon>
        <taxon>Embryophyta</taxon>
        <taxon>Tracheophyta</taxon>
        <taxon>Spermatophyta</taxon>
        <taxon>Magnoliopsida</taxon>
        <taxon>eudicotyledons</taxon>
        <taxon>Gunneridae</taxon>
        <taxon>Pentapetalae</taxon>
        <taxon>rosids</taxon>
        <taxon>fabids</taxon>
        <taxon>Fabales</taxon>
        <taxon>Fabaceae</taxon>
        <taxon>Papilionoideae</taxon>
        <taxon>50 kb inversion clade</taxon>
        <taxon>genistoids sensu lato</taxon>
        <taxon>core genistoids</taxon>
        <taxon>Crotalarieae</taxon>
        <taxon>Crotalaria</taxon>
    </lineage>
</organism>
<comment type="caution">
    <text evidence="1">The sequence shown here is derived from an EMBL/GenBank/DDBJ whole genome shotgun (WGS) entry which is preliminary data.</text>
</comment>
<protein>
    <submittedName>
        <fullName evidence="1">Uncharacterized protein</fullName>
    </submittedName>
</protein>
<gene>
    <name evidence="1" type="ORF">RIF29_20634</name>
</gene>
<dbReference type="AlphaFoldDB" id="A0AAN9I589"/>
<reference evidence="1 2" key="1">
    <citation type="submission" date="2024-01" db="EMBL/GenBank/DDBJ databases">
        <title>The genomes of 5 underutilized Papilionoideae crops provide insights into root nodulation and disease resistanc.</title>
        <authorList>
            <person name="Yuan L."/>
        </authorList>
    </citation>
    <scope>NUCLEOTIDE SEQUENCE [LARGE SCALE GENOMIC DNA]</scope>
    <source>
        <strain evidence="1">ZHUSHIDOU_FW_LH</strain>
        <tissue evidence="1">Leaf</tissue>
    </source>
</reference>